<dbReference type="RefSeq" id="WP_379278456.1">
    <property type="nucleotide sequence ID" value="NZ_JBHUGT010000007.1"/>
</dbReference>
<dbReference type="Pfam" id="PF01943">
    <property type="entry name" value="Polysacc_synt"/>
    <property type="match status" value="1"/>
</dbReference>
<dbReference type="InterPro" id="IPR050833">
    <property type="entry name" value="Poly_Biosynth_Transport"/>
</dbReference>
<feature type="transmembrane region" description="Helical" evidence="6">
    <location>
        <begin position="12"/>
        <end position="34"/>
    </location>
</feature>
<keyword evidence="4 6" id="KW-1133">Transmembrane helix</keyword>
<feature type="transmembrane region" description="Helical" evidence="6">
    <location>
        <begin position="381"/>
        <end position="407"/>
    </location>
</feature>
<evidence type="ECO:0000256" key="1">
    <source>
        <dbReference type="ARBA" id="ARBA00004651"/>
    </source>
</evidence>
<feature type="transmembrane region" description="Helical" evidence="6">
    <location>
        <begin position="291"/>
        <end position="313"/>
    </location>
</feature>
<organism evidence="7 8">
    <name type="scientific">Paenibacillus thailandensis</name>
    <dbReference type="NCBI Taxonomy" id="393250"/>
    <lineage>
        <taxon>Bacteria</taxon>
        <taxon>Bacillati</taxon>
        <taxon>Bacillota</taxon>
        <taxon>Bacilli</taxon>
        <taxon>Bacillales</taxon>
        <taxon>Paenibacillaceae</taxon>
        <taxon>Paenibacillus</taxon>
    </lineage>
</organism>
<keyword evidence="2" id="KW-1003">Cell membrane</keyword>
<protein>
    <submittedName>
        <fullName evidence="7">Oligosaccharide flippase family protein</fullName>
    </submittedName>
</protein>
<feature type="transmembrane region" description="Helical" evidence="6">
    <location>
        <begin position="325"/>
        <end position="344"/>
    </location>
</feature>
<evidence type="ECO:0000256" key="4">
    <source>
        <dbReference type="ARBA" id="ARBA00022989"/>
    </source>
</evidence>
<comment type="caution">
    <text evidence="7">The sequence shown here is derived from an EMBL/GenBank/DDBJ whole genome shotgun (WGS) entry which is preliminary data.</text>
</comment>
<dbReference type="Proteomes" id="UP001597493">
    <property type="component" value="Unassembled WGS sequence"/>
</dbReference>
<accession>A0ABW5R3N1</accession>
<feature type="transmembrane region" description="Helical" evidence="6">
    <location>
        <begin position="40"/>
        <end position="66"/>
    </location>
</feature>
<keyword evidence="5 6" id="KW-0472">Membrane</keyword>
<evidence type="ECO:0000256" key="3">
    <source>
        <dbReference type="ARBA" id="ARBA00022692"/>
    </source>
</evidence>
<dbReference type="InterPro" id="IPR002797">
    <property type="entry name" value="Polysacc_synth"/>
</dbReference>
<dbReference type="PANTHER" id="PTHR30250">
    <property type="entry name" value="PST FAMILY PREDICTED COLANIC ACID TRANSPORTER"/>
    <property type="match status" value="1"/>
</dbReference>
<evidence type="ECO:0000256" key="5">
    <source>
        <dbReference type="ARBA" id="ARBA00023136"/>
    </source>
</evidence>
<feature type="transmembrane region" description="Helical" evidence="6">
    <location>
        <begin position="356"/>
        <end position="375"/>
    </location>
</feature>
<gene>
    <name evidence="7" type="ORF">ACFSW5_22795</name>
</gene>
<reference evidence="8" key="1">
    <citation type="journal article" date="2019" name="Int. J. Syst. Evol. Microbiol.">
        <title>The Global Catalogue of Microorganisms (GCM) 10K type strain sequencing project: providing services to taxonomists for standard genome sequencing and annotation.</title>
        <authorList>
            <consortium name="The Broad Institute Genomics Platform"/>
            <consortium name="The Broad Institute Genome Sequencing Center for Infectious Disease"/>
            <person name="Wu L."/>
            <person name="Ma J."/>
        </authorList>
    </citation>
    <scope>NUCLEOTIDE SEQUENCE [LARGE SCALE GENOMIC DNA]</scope>
    <source>
        <strain evidence="8">TISTR 1827</strain>
    </source>
</reference>
<dbReference type="PANTHER" id="PTHR30250:SF11">
    <property type="entry name" value="O-ANTIGEN TRANSPORTER-RELATED"/>
    <property type="match status" value="1"/>
</dbReference>
<name>A0ABW5R3N1_9BACL</name>
<keyword evidence="8" id="KW-1185">Reference proteome</keyword>
<evidence type="ECO:0000313" key="7">
    <source>
        <dbReference type="EMBL" id="MFD2663090.1"/>
    </source>
</evidence>
<evidence type="ECO:0000313" key="8">
    <source>
        <dbReference type="Proteomes" id="UP001597493"/>
    </source>
</evidence>
<feature type="transmembrane region" description="Helical" evidence="6">
    <location>
        <begin position="144"/>
        <end position="168"/>
    </location>
</feature>
<evidence type="ECO:0000256" key="6">
    <source>
        <dbReference type="SAM" id="Phobius"/>
    </source>
</evidence>
<comment type="subcellular location">
    <subcellularLocation>
        <location evidence="1">Cell membrane</location>
        <topology evidence="1">Multi-pass membrane protein</topology>
    </subcellularLocation>
</comment>
<dbReference type="EMBL" id="JBHUMY010000038">
    <property type="protein sequence ID" value="MFD2663090.1"/>
    <property type="molecule type" value="Genomic_DNA"/>
</dbReference>
<keyword evidence="3 6" id="KW-0812">Transmembrane</keyword>
<feature type="transmembrane region" description="Helical" evidence="6">
    <location>
        <begin position="174"/>
        <end position="196"/>
    </location>
</feature>
<sequence length="426" mass="47081">MKKSSLSLNTLWMLAGNFSRVFMQAVYFVIVARALGADGFGAFVGVTALVGIVSPFIGLGSGNILIKNVSRNHSIYFSEWGTALGKLLWSSLLLMSLLVLGCNLFLPGTIPFILIVCVVLSDGLLMRLLDMCGQAFQAFERMKWTAYLSFLISASRLLGSVVLLILGSKVTLEYWAIIYLSSTLLSSGLATFFAIFQLGKPQFNVKTWFSNLLEGIYFSVSLSSQNIYNDIDKTLLTRLSTLEASGIFAAAYRVIDVAFTPIRSLLNATYPKFFQHGELGVKNGYLYTKKIIPFALIYSIVIGIAMYTFAPILPLFLGEDFENSIEIVKLLSVIPLLKTIHYFAADTISGAGYQGLRSFIQIFIAIFNIILNFILIPEYSWLGAVYTGIISNALLGILLWISVGVLIKKEQGLDKNKHHVELQKQA</sequence>
<proteinExistence type="predicted"/>
<evidence type="ECO:0000256" key="2">
    <source>
        <dbReference type="ARBA" id="ARBA00022475"/>
    </source>
</evidence>